<name>A0ABT8ARB4_9HYPH</name>
<reference evidence="4" key="1">
    <citation type="journal article" date="2019" name="Int. J. Syst. Evol. Microbiol.">
        <title>The Global Catalogue of Microorganisms (GCM) 10K type strain sequencing project: providing services to taxonomists for standard genome sequencing and annotation.</title>
        <authorList>
            <consortium name="The Broad Institute Genomics Platform"/>
            <consortium name="The Broad Institute Genome Sequencing Center for Infectious Disease"/>
            <person name="Wu L."/>
            <person name="Ma J."/>
        </authorList>
    </citation>
    <scope>NUCLEOTIDE SEQUENCE [LARGE SCALE GENOMIC DNA]</scope>
    <source>
        <strain evidence="4">CECT 7806</strain>
    </source>
</reference>
<evidence type="ECO:0000313" key="4">
    <source>
        <dbReference type="Proteomes" id="UP001244297"/>
    </source>
</evidence>
<feature type="domain" description="Putative Flp pilus-assembly TadG-like N-terminal" evidence="2">
    <location>
        <begin position="22"/>
        <end position="64"/>
    </location>
</feature>
<dbReference type="Gene3D" id="3.40.50.410">
    <property type="entry name" value="von Willebrand factor, type A domain"/>
    <property type="match status" value="2"/>
</dbReference>
<evidence type="ECO:0000256" key="1">
    <source>
        <dbReference type="SAM" id="Phobius"/>
    </source>
</evidence>
<dbReference type="RefSeq" id="WP_238284961.1">
    <property type="nucleotide sequence ID" value="NZ_BPQS01000002.1"/>
</dbReference>
<feature type="transmembrane region" description="Helical" evidence="1">
    <location>
        <begin position="21"/>
        <end position="43"/>
    </location>
</feature>
<organism evidence="3 4">
    <name type="scientific">Methylobacterium longum</name>
    <dbReference type="NCBI Taxonomy" id="767694"/>
    <lineage>
        <taxon>Bacteria</taxon>
        <taxon>Pseudomonadati</taxon>
        <taxon>Pseudomonadota</taxon>
        <taxon>Alphaproteobacteria</taxon>
        <taxon>Hyphomicrobiales</taxon>
        <taxon>Methylobacteriaceae</taxon>
        <taxon>Methylobacterium</taxon>
    </lineage>
</organism>
<dbReference type="Pfam" id="PF13400">
    <property type="entry name" value="Tad"/>
    <property type="match status" value="1"/>
</dbReference>
<keyword evidence="1" id="KW-1133">Transmembrane helix</keyword>
<comment type="caution">
    <text evidence="3">The sequence shown here is derived from an EMBL/GenBank/DDBJ whole genome shotgun (WGS) entry which is preliminary data.</text>
</comment>
<protein>
    <submittedName>
        <fullName evidence="3">Pilus assembly protein TadG-related protein</fullName>
    </submittedName>
</protein>
<dbReference type="Proteomes" id="UP001244297">
    <property type="component" value="Unassembled WGS sequence"/>
</dbReference>
<evidence type="ECO:0000259" key="2">
    <source>
        <dbReference type="Pfam" id="PF13400"/>
    </source>
</evidence>
<proteinExistence type="predicted"/>
<gene>
    <name evidence="3" type="ORF">QWZ18_17745</name>
</gene>
<dbReference type="InterPro" id="IPR028087">
    <property type="entry name" value="Tad_N"/>
</dbReference>
<accession>A0ABT8ARB4</accession>
<sequence length="575" mass="61177">MARHPDRPAPQDRPGPFRDRRGNVAILFAVLSMPMLMLSGAAIDYGFATRLETKLQAATDATALLLCQTPLTTTTADLNAMAQTTMTGAMGLTDLVVDPLIITDNPRQITLKAHKVSTTFFGKLTGTARINPGAKSQCATPLPKTFEIALVLDNTGSMAASSGGQSKLQAAQTAATNFVNYVYSSNAFSSATRIAIVPFAGAVAVNPATYRYATWIDQAGQSAYHWTNVLSAASSNFVNRFDIFTKLQAVNSGWSWGGCLESLPYPLNVQDGAPTSGSKDSYFVPLFAPDEPGDATSTYRGYTDSSGSYWSYNSYIDDDTSSTVGSCAINKNLSYDASLGRACKYVSPRNPISSSYVGIPNGPNFGCTTQPLQPLTNDQGVLKTLIGKMAPLGSTNIHEGFMWGWRTLSPKSVFSSSYSSLNAPAAYAVTSSTTNATTINKIIILMTDGTNSWTANTSAPTGSLYFAAGYFQNANNTSANARMPTQYQNVSDANGARNALDQLTKEACYNARQVNISIYTIGFSIASDPIDAAGQTLLKNCASSPSQFFLANNADDLIGAFQKIQASIGALRLTQ</sequence>
<keyword evidence="1" id="KW-0472">Membrane</keyword>
<evidence type="ECO:0000313" key="3">
    <source>
        <dbReference type="EMBL" id="MDN3572462.1"/>
    </source>
</evidence>
<keyword evidence="1" id="KW-0812">Transmembrane</keyword>
<keyword evidence="4" id="KW-1185">Reference proteome</keyword>
<dbReference type="InterPro" id="IPR036465">
    <property type="entry name" value="vWFA_dom_sf"/>
</dbReference>
<dbReference type="EMBL" id="JAUFPT010000058">
    <property type="protein sequence ID" value="MDN3572462.1"/>
    <property type="molecule type" value="Genomic_DNA"/>
</dbReference>
<dbReference type="SUPFAM" id="SSF53300">
    <property type="entry name" value="vWA-like"/>
    <property type="match status" value="1"/>
</dbReference>